<dbReference type="STRING" id="6334.A0A0V1C1D4"/>
<evidence type="ECO:0000313" key="4">
    <source>
        <dbReference type="Proteomes" id="UP000054776"/>
    </source>
</evidence>
<dbReference type="InterPro" id="IPR036047">
    <property type="entry name" value="F-box-like_dom_sf"/>
</dbReference>
<protein>
    <submittedName>
        <fullName evidence="3">Putative F-box/LRR-repeat-like protein</fullName>
    </submittedName>
</protein>
<dbReference type="InParanoid" id="A0A0V1C1D4"/>
<dbReference type="eggNOG" id="KOG1947">
    <property type="taxonomic scope" value="Eukaryota"/>
</dbReference>
<evidence type="ECO:0000313" key="3">
    <source>
        <dbReference type="EMBL" id="KRY43161.1"/>
    </source>
</evidence>
<gene>
    <name evidence="3" type="primary">C02F5.7</name>
    <name evidence="3" type="ORF">T01_14149</name>
</gene>
<dbReference type="SUPFAM" id="SSF81383">
    <property type="entry name" value="F-box domain"/>
    <property type="match status" value="1"/>
</dbReference>
<dbReference type="FunCoup" id="A0A0V1C1D4">
    <property type="interactions" value="31"/>
</dbReference>
<sequence length="551" mass="62979">MAKKLPDIKRPSIFDISQEMTKVQTLREDFDPYAVANNLMEMDQLPNKVLLHIFSHLSHKEILKSARVCKKWRTLAYDSRLWKRVCLRPVYGGLQLLNLYFKSNAKWEMLILEYSWVSSMEALLALISARFGPSLTLMELQTDQITAPVLHELATKCPNLQYLTLDFSSATQLHDFADLQTFPARLHSLTICLSENIFLEGFLRKIYSFIGTVEVLHVIGTFEKWEEDEEEVYETINISKLKSHTPNLRVLNLWGIPFVTDEHIESISSSLPHLECLSVNFCQAVNGSSLKSLLQRCKRLRSLHMEQTTLDSKAVMNACWDNSVIEELNIAATDISSECLIYLLSRLSNLRWLRAAVLEHFTDQVSTVLEKWIQSGNCSKLAALDLDNCDSLSEQSLIEFLNIYGEQLLGLNLGGNEKLLEQFWVSSLPKLSHLQILIMGIVEDCCPKVTAKIHIDQVIDCISQNIAKIKVLEIRWDSDKLRFSDKSSKFIDLLRMKCLQLQSLVIADGEYCEVVRSNFERADRGSVVRSSTHCQSTLAPLLAYFNDLMFN</sequence>
<evidence type="ECO:0000259" key="2">
    <source>
        <dbReference type="PROSITE" id="PS50181"/>
    </source>
</evidence>
<dbReference type="InterPro" id="IPR006553">
    <property type="entry name" value="Leu-rich_rpt_Cys-con_subtyp"/>
</dbReference>
<dbReference type="InterPro" id="IPR032675">
    <property type="entry name" value="LRR_dom_sf"/>
</dbReference>
<dbReference type="SUPFAM" id="SSF52047">
    <property type="entry name" value="RNI-like"/>
    <property type="match status" value="1"/>
</dbReference>
<keyword evidence="1" id="KW-0833">Ubl conjugation pathway</keyword>
<dbReference type="AlphaFoldDB" id="A0A0V1C1D4"/>
<dbReference type="InterPro" id="IPR001810">
    <property type="entry name" value="F-box_dom"/>
</dbReference>
<accession>A0A0V1C1D4</accession>
<proteinExistence type="predicted"/>
<organism evidence="3 4">
    <name type="scientific">Trichinella spiralis</name>
    <name type="common">Trichina worm</name>
    <dbReference type="NCBI Taxonomy" id="6334"/>
    <lineage>
        <taxon>Eukaryota</taxon>
        <taxon>Metazoa</taxon>
        <taxon>Ecdysozoa</taxon>
        <taxon>Nematoda</taxon>
        <taxon>Enoplea</taxon>
        <taxon>Dorylaimia</taxon>
        <taxon>Trichinellida</taxon>
        <taxon>Trichinellidae</taxon>
        <taxon>Trichinella</taxon>
    </lineage>
</organism>
<dbReference type="PANTHER" id="PTHR20933:SF4">
    <property type="entry name" value="F-BOX INVOLVED IN POLYQ PATHOGENESIS, ISOFORM A"/>
    <property type="match status" value="1"/>
</dbReference>
<dbReference type="OrthoDB" id="3219396at2759"/>
<dbReference type="PANTHER" id="PTHR20933">
    <property type="entry name" value="F-BOX ONLY PROTEIN 33"/>
    <property type="match status" value="1"/>
</dbReference>
<comment type="caution">
    <text evidence="3">The sequence shown here is derived from an EMBL/GenBank/DDBJ whole genome shotgun (WGS) entry which is preliminary data.</text>
</comment>
<feature type="domain" description="F-box" evidence="2">
    <location>
        <begin position="39"/>
        <end position="85"/>
    </location>
</feature>
<dbReference type="Proteomes" id="UP000054776">
    <property type="component" value="Unassembled WGS sequence"/>
</dbReference>
<dbReference type="EMBL" id="JYDH01000002">
    <property type="protein sequence ID" value="KRY43161.1"/>
    <property type="molecule type" value="Genomic_DNA"/>
</dbReference>
<dbReference type="SMART" id="SM00367">
    <property type="entry name" value="LRR_CC"/>
    <property type="match status" value="3"/>
</dbReference>
<dbReference type="Pfam" id="PF12937">
    <property type="entry name" value="F-box-like"/>
    <property type="match status" value="1"/>
</dbReference>
<dbReference type="SMART" id="SM00256">
    <property type="entry name" value="FBOX"/>
    <property type="match status" value="1"/>
</dbReference>
<dbReference type="GO" id="GO:0031398">
    <property type="term" value="P:positive regulation of protein ubiquitination"/>
    <property type="evidence" value="ECO:0007669"/>
    <property type="project" value="TreeGrafter"/>
</dbReference>
<evidence type="ECO:0000256" key="1">
    <source>
        <dbReference type="ARBA" id="ARBA00022786"/>
    </source>
</evidence>
<name>A0A0V1C1D4_TRISP</name>
<keyword evidence="4" id="KW-1185">Reference proteome</keyword>
<dbReference type="Gene3D" id="3.80.10.10">
    <property type="entry name" value="Ribonuclease Inhibitor"/>
    <property type="match status" value="2"/>
</dbReference>
<dbReference type="PROSITE" id="PS50181">
    <property type="entry name" value="FBOX"/>
    <property type="match status" value="1"/>
</dbReference>
<reference evidence="3 4" key="1">
    <citation type="submission" date="2015-01" db="EMBL/GenBank/DDBJ databases">
        <title>Evolution of Trichinella species and genotypes.</title>
        <authorList>
            <person name="Korhonen P.K."/>
            <person name="Edoardo P."/>
            <person name="Giuseppe L.R."/>
            <person name="Gasser R.B."/>
        </authorList>
    </citation>
    <scope>NUCLEOTIDE SEQUENCE [LARGE SCALE GENOMIC DNA]</scope>
    <source>
        <strain evidence="3">ISS3</strain>
    </source>
</reference>